<dbReference type="RefSeq" id="WP_069574836.1">
    <property type="nucleotide sequence ID" value="NZ_FOAK01000001.1"/>
</dbReference>
<dbReference type="PROSITE" id="PS50995">
    <property type="entry name" value="HTH_MARR_2"/>
    <property type="match status" value="1"/>
</dbReference>
<dbReference type="OrthoDB" id="10712at2157"/>
<name>A0A1H7F7W2_9EURY</name>
<feature type="domain" description="HTH marR-type" evidence="4">
    <location>
        <begin position="1"/>
        <end position="135"/>
    </location>
</feature>
<evidence type="ECO:0000256" key="3">
    <source>
        <dbReference type="ARBA" id="ARBA00023163"/>
    </source>
</evidence>
<dbReference type="InterPro" id="IPR036388">
    <property type="entry name" value="WH-like_DNA-bd_sf"/>
</dbReference>
<dbReference type="PRINTS" id="PR00598">
    <property type="entry name" value="HTHMARR"/>
</dbReference>
<dbReference type="PANTHER" id="PTHR42756:SF1">
    <property type="entry name" value="TRANSCRIPTIONAL REPRESSOR OF EMRAB OPERON"/>
    <property type="match status" value="1"/>
</dbReference>
<proteinExistence type="predicted"/>
<gene>
    <name evidence="5" type="ORF">SAMN05216439_0574</name>
</gene>
<dbReference type="Pfam" id="PF01047">
    <property type="entry name" value="MarR"/>
    <property type="match status" value="1"/>
</dbReference>
<dbReference type="AlphaFoldDB" id="A0A1H7F7W2"/>
<dbReference type="EMBL" id="FOAK01000001">
    <property type="protein sequence ID" value="SEK20452.1"/>
    <property type="molecule type" value="Genomic_DNA"/>
</dbReference>
<dbReference type="SUPFAM" id="SSF46785">
    <property type="entry name" value="Winged helix' DNA-binding domain"/>
    <property type="match status" value="1"/>
</dbReference>
<accession>A0A1H7F7W2</accession>
<dbReference type="GO" id="GO:0003677">
    <property type="term" value="F:DNA binding"/>
    <property type="evidence" value="ECO:0007669"/>
    <property type="project" value="UniProtKB-KW"/>
</dbReference>
<evidence type="ECO:0000313" key="5">
    <source>
        <dbReference type="EMBL" id="SEK20452.1"/>
    </source>
</evidence>
<evidence type="ECO:0000313" key="6">
    <source>
        <dbReference type="Proteomes" id="UP000199506"/>
    </source>
</evidence>
<sequence length="138" mass="16304">MKFNENKPSAAFISIIHKEHAKYINENVKDEDLSFGLHPILIIIYENEGINQEKLAEVLHLNESTITRNLKKLEDKGFIERIKNKRKKIIKLTSKGRKTAQKVINYDYKWDEKLKQNLTEEEYANFLEALRTICEELL</sequence>
<dbReference type="InterPro" id="IPR036390">
    <property type="entry name" value="WH_DNA-bd_sf"/>
</dbReference>
<dbReference type="SMART" id="SM00347">
    <property type="entry name" value="HTH_MARR"/>
    <property type="match status" value="1"/>
</dbReference>
<dbReference type="Proteomes" id="UP000199506">
    <property type="component" value="Unassembled WGS sequence"/>
</dbReference>
<evidence type="ECO:0000259" key="4">
    <source>
        <dbReference type="PROSITE" id="PS50995"/>
    </source>
</evidence>
<evidence type="ECO:0000256" key="2">
    <source>
        <dbReference type="ARBA" id="ARBA00023125"/>
    </source>
</evidence>
<protein>
    <submittedName>
        <fullName evidence="5">DNA-binding transcriptional regulator, MarR family</fullName>
    </submittedName>
</protein>
<evidence type="ECO:0000256" key="1">
    <source>
        <dbReference type="ARBA" id="ARBA00023015"/>
    </source>
</evidence>
<dbReference type="GO" id="GO:0003700">
    <property type="term" value="F:DNA-binding transcription factor activity"/>
    <property type="evidence" value="ECO:0007669"/>
    <property type="project" value="InterPro"/>
</dbReference>
<dbReference type="PANTHER" id="PTHR42756">
    <property type="entry name" value="TRANSCRIPTIONAL REGULATOR, MARR"/>
    <property type="match status" value="1"/>
</dbReference>
<keyword evidence="2 5" id="KW-0238">DNA-binding</keyword>
<keyword evidence="3" id="KW-0804">Transcription</keyword>
<reference evidence="5 6" key="1">
    <citation type="submission" date="2016-10" db="EMBL/GenBank/DDBJ databases">
        <authorList>
            <person name="de Groot N.N."/>
        </authorList>
    </citation>
    <scope>NUCLEOTIDE SEQUENCE [LARGE SCALE GENOMIC DNA]</scope>
    <source>
        <strain evidence="5 6">DSM 11978</strain>
    </source>
</reference>
<dbReference type="STRING" id="190974.SAMN05216439_0574"/>
<dbReference type="InterPro" id="IPR000835">
    <property type="entry name" value="HTH_MarR-typ"/>
</dbReference>
<keyword evidence="1" id="KW-0805">Transcription regulation</keyword>
<organism evidence="5 6">
    <name type="scientific">Methanobrevibacter gottschalkii</name>
    <dbReference type="NCBI Taxonomy" id="190974"/>
    <lineage>
        <taxon>Archaea</taxon>
        <taxon>Methanobacteriati</taxon>
        <taxon>Methanobacteriota</taxon>
        <taxon>Methanomada group</taxon>
        <taxon>Methanobacteria</taxon>
        <taxon>Methanobacteriales</taxon>
        <taxon>Methanobacteriaceae</taxon>
        <taxon>Methanobrevibacter</taxon>
    </lineage>
</organism>
<dbReference type="Gene3D" id="1.10.10.10">
    <property type="entry name" value="Winged helix-like DNA-binding domain superfamily/Winged helix DNA-binding domain"/>
    <property type="match status" value="1"/>
</dbReference>